<keyword evidence="1" id="KW-1133">Transmembrane helix</keyword>
<keyword evidence="1" id="KW-0812">Transmembrane</keyword>
<evidence type="ECO:0000313" key="3">
    <source>
        <dbReference type="Proteomes" id="UP000719766"/>
    </source>
</evidence>
<gene>
    <name evidence="2" type="ORF">HD556DRAFT_219943</name>
</gene>
<dbReference type="AlphaFoldDB" id="A0A9P7J021"/>
<keyword evidence="3" id="KW-1185">Reference proteome</keyword>
<evidence type="ECO:0000313" key="2">
    <source>
        <dbReference type="EMBL" id="KAG1798106.1"/>
    </source>
</evidence>
<reference evidence="2" key="1">
    <citation type="journal article" date="2020" name="New Phytol.">
        <title>Comparative genomics reveals dynamic genome evolution in host specialist ectomycorrhizal fungi.</title>
        <authorList>
            <person name="Lofgren L.A."/>
            <person name="Nguyen N.H."/>
            <person name="Vilgalys R."/>
            <person name="Ruytinx J."/>
            <person name="Liao H.L."/>
            <person name="Branco S."/>
            <person name="Kuo A."/>
            <person name="LaButti K."/>
            <person name="Lipzen A."/>
            <person name="Andreopoulos W."/>
            <person name="Pangilinan J."/>
            <person name="Riley R."/>
            <person name="Hundley H."/>
            <person name="Na H."/>
            <person name="Barry K."/>
            <person name="Grigoriev I.V."/>
            <person name="Stajich J.E."/>
            <person name="Kennedy P.G."/>
        </authorList>
    </citation>
    <scope>NUCLEOTIDE SEQUENCE</scope>
    <source>
        <strain evidence="2">S12</strain>
    </source>
</reference>
<sequence>MSFRLTVFPCRSELFLINLWVQDNDRHRCRILFFVQNWLDLAVVAILGVIMTTRLHAMYQCRNMLIFLFIIFLGITIVKCLATAMYMRQLTSDLYVLSGTYQCIFDVGDNATFYFPIYWAFTTLWEVLAMGLAIWIAVKRFRELRRISAGGFIGDCFTVLMQSHLVYFASFVAVSCFSFSSLAPAISMDNPWSLRVEMYYGFLQVASLVQSFVLGPRLILSIREYHAKLVADSDAATGMSSIAFQEHVHVSTSSSV</sequence>
<feature type="transmembrane region" description="Helical" evidence="1">
    <location>
        <begin position="165"/>
        <end position="186"/>
    </location>
</feature>
<keyword evidence="1" id="KW-0472">Membrane</keyword>
<dbReference type="Proteomes" id="UP000719766">
    <property type="component" value="Unassembled WGS sequence"/>
</dbReference>
<feature type="transmembrane region" description="Helical" evidence="1">
    <location>
        <begin position="64"/>
        <end position="87"/>
    </location>
</feature>
<dbReference type="OrthoDB" id="3349377at2759"/>
<organism evidence="2 3">
    <name type="scientific">Suillus plorans</name>
    <dbReference type="NCBI Taxonomy" id="116603"/>
    <lineage>
        <taxon>Eukaryota</taxon>
        <taxon>Fungi</taxon>
        <taxon>Dikarya</taxon>
        <taxon>Basidiomycota</taxon>
        <taxon>Agaricomycotina</taxon>
        <taxon>Agaricomycetes</taxon>
        <taxon>Agaricomycetidae</taxon>
        <taxon>Boletales</taxon>
        <taxon>Suillineae</taxon>
        <taxon>Suillaceae</taxon>
        <taxon>Suillus</taxon>
    </lineage>
</organism>
<dbReference type="EMBL" id="JABBWE010000014">
    <property type="protein sequence ID" value="KAG1798106.1"/>
    <property type="molecule type" value="Genomic_DNA"/>
</dbReference>
<dbReference type="GeneID" id="64603692"/>
<feature type="transmembrane region" description="Helical" evidence="1">
    <location>
        <begin position="31"/>
        <end position="52"/>
    </location>
</feature>
<proteinExistence type="predicted"/>
<evidence type="ECO:0000256" key="1">
    <source>
        <dbReference type="SAM" id="Phobius"/>
    </source>
</evidence>
<feature type="transmembrane region" description="Helical" evidence="1">
    <location>
        <begin position="117"/>
        <end position="138"/>
    </location>
</feature>
<dbReference type="RefSeq" id="XP_041162917.1">
    <property type="nucleotide sequence ID" value="XM_041309928.1"/>
</dbReference>
<protein>
    <submittedName>
        <fullName evidence="2">Uncharacterized protein</fullName>
    </submittedName>
</protein>
<feature type="transmembrane region" description="Helical" evidence="1">
    <location>
        <begin position="198"/>
        <end position="220"/>
    </location>
</feature>
<name>A0A9P7J021_9AGAM</name>
<accession>A0A9P7J021</accession>
<comment type="caution">
    <text evidence="2">The sequence shown here is derived from an EMBL/GenBank/DDBJ whole genome shotgun (WGS) entry which is preliminary data.</text>
</comment>